<organism evidence="2">
    <name type="scientific">Hexamita inflata</name>
    <dbReference type="NCBI Taxonomy" id="28002"/>
    <lineage>
        <taxon>Eukaryota</taxon>
        <taxon>Metamonada</taxon>
        <taxon>Diplomonadida</taxon>
        <taxon>Hexamitidae</taxon>
        <taxon>Hexamitinae</taxon>
        <taxon>Hexamita</taxon>
    </lineage>
</organism>
<gene>
    <name evidence="3" type="ORF">HINF_LOCUS4510</name>
    <name evidence="2" type="ORF">HINF_LOCUS6942</name>
</gene>
<dbReference type="EMBL" id="CATOUU010000171">
    <property type="protein sequence ID" value="CAI9919297.1"/>
    <property type="molecule type" value="Genomic_DNA"/>
</dbReference>
<dbReference type="GO" id="GO:0016791">
    <property type="term" value="F:phosphatase activity"/>
    <property type="evidence" value="ECO:0007669"/>
    <property type="project" value="TreeGrafter"/>
</dbReference>
<dbReference type="PROSITE" id="PS00616">
    <property type="entry name" value="HIS_ACID_PHOSPHAT_1"/>
    <property type="match status" value="1"/>
</dbReference>
<evidence type="ECO:0000313" key="2">
    <source>
        <dbReference type="EMBL" id="CAI9919297.1"/>
    </source>
</evidence>
<dbReference type="InterPro" id="IPR029033">
    <property type="entry name" value="His_PPase_superfam"/>
</dbReference>
<reference evidence="3 4" key="2">
    <citation type="submission" date="2024-07" db="EMBL/GenBank/DDBJ databases">
        <authorList>
            <person name="Akdeniz Z."/>
        </authorList>
    </citation>
    <scope>NUCLEOTIDE SEQUENCE [LARGE SCALE GENOMIC DNA]</scope>
</reference>
<evidence type="ECO:0000256" key="1">
    <source>
        <dbReference type="ARBA" id="ARBA00022801"/>
    </source>
</evidence>
<name>A0AA86NG56_9EUKA</name>
<dbReference type="InterPro" id="IPR033379">
    <property type="entry name" value="Acid_Pase_AS"/>
</dbReference>
<dbReference type="EMBL" id="CAXDID020000008">
    <property type="protein sequence ID" value="CAL5977860.1"/>
    <property type="molecule type" value="Genomic_DNA"/>
</dbReference>
<dbReference type="SUPFAM" id="SSF53254">
    <property type="entry name" value="Phosphoglycerate mutase-like"/>
    <property type="match status" value="1"/>
</dbReference>
<reference evidence="2" key="1">
    <citation type="submission" date="2023-06" db="EMBL/GenBank/DDBJ databases">
        <authorList>
            <person name="Kurt Z."/>
        </authorList>
    </citation>
    <scope>NUCLEOTIDE SEQUENCE</scope>
</reference>
<dbReference type="InterPro" id="IPR050645">
    <property type="entry name" value="Histidine_acid_phosphatase"/>
</dbReference>
<accession>A0AA86NG56</accession>
<dbReference type="AlphaFoldDB" id="A0AA86NG56"/>
<keyword evidence="1" id="KW-0378">Hydrolase</keyword>
<dbReference type="Gene3D" id="3.40.50.1240">
    <property type="entry name" value="Phosphoglycerate mutase-like"/>
    <property type="match status" value="1"/>
</dbReference>
<keyword evidence="4" id="KW-1185">Reference proteome</keyword>
<comment type="caution">
    <text evidence="2">The sequence shown here is derived from an EMBL/GenBank/DDBJ whole genome shotgun (WGS) entry which is preliminary data.</text>
</comment>
<dbReference type="Proteomes" id="UP001642409">
    <property type="component" value="Unassembled WGS sequence"/>
</dbReference>
<evidence type="ECO:0000313" key="3">
    <source>
        <dbReference type="EMBL" id="CAL5977860.1"/>
    </source>
</evidence>
<proteinExistence type="predicted"/>
<protein>
    <submittedName>
        <fullName evidence="2">Acid phosphatase</fullName>
    </submittedName>
    <submittedName>
        <fullName evidence="3">Acid_phosphatase</fullName>
    </submittedName>
</protein>
<sequence>MWLFVILSQESLKRVLVITRHGIRLPLVSFPNDPCTWTCLRQQKLNFQHSNLPPPNSNLNLVFDVKKSYIGSCFAGQLADQGYVQHESLSDIWFNLYPNHFTLQKLRSTTKERVRLSGAGQLQKLNLNLSVVHEASIGFDSLAITNGCPYEYQYIKYIREHIDYKKDELNDLRTRSGWKTASWENFGDNFIAREAMGTKYPDYVTETDKKLAIDIQDEMWQNMFNNQNETLRNTYLTITSGPFVKDFQKYLETETFYIVSGHDVTITPLAQFLFVEGQWTKGLPGYASFLNAELWDINGEEMIKIRFRDGDTGIGQYMKIKPCGDYQCSKTQVFEFMNTISITNSQQRDMCNREFQM</sequence>
<dbReference type="PANTHER" id="PTHR11567">
    <property type="entry name" value="ACID PHOSPHATASE-RELATED"/>
    <property type="match status" value="1"/>
</dbReference>
<evidence type="ECO:0000313" key="4">
    <source>
        <dbReference type="Proteomes" id="UP001642409"/>
    </source>
</evidence>
<dbReference type="PANTHER" id="PTHR11567:SF110">
    <property type="entry name" value="2-PHOSPHOXYLOSE PHOSPHATASE 1"/>
    <property type="match status" value="1"/>
</dbReference>